<feature type="transmembrane region" description="Helical" evidence="1">
    <location>
        <begin position="12"/>
        <end position="34"/>
    </location>
</feature>
<gene>
    <name evidence="2" type="ORF">EI693_09170</name>
</gene>
<name>A0ABN5TDZ9_9PSED</name>
<keyword evidence="3" id="KW-1185">Reference proteome</keyword>
<dbReference type="Proteomes" id="UP000272622">
    <property type="component" value="Chromosome"/>
</dbReference>
<feature type="transmembrane region" description="Helical" evidence="1">
    <location>
        <begin position="123"/>
        <end position="143"/>
    </location>
</feature>
<sequence>MLDAIRTFFSLYWHIVVPIVTTLFLAIPIITHWYEVRYWLMKLRIGLPWLGRVAHWVKHPGSREAADQECPNAVGFYESEAQLCRLYETYYLNHQPSEANFRRCQDYLGKIDEDNRHEKGFSLWLLIIVLMLIEASAFGFALAPFALTLATPNTAIAGAFAIGLVISIIGVFLSEFAGRQLYLNNVVAKILGYESVRASGADGDMVRTHLVTLDNTHIDDGKPHYQQMLNRVKLPKNGDKPAKRFGLVVAYGVFILGLAIAAFWVRTETLNAQEAELIAHPPAVSQAADDFPAGADDSFPVPSDMQGIANEAAGKSAQDQIDALHRASLVTFAVLSGLFIFIQLTSTFLAYRFGFAGTHSRVAWDLVRKFSSAADFVRYHETKAREVATDAQDSLGKLQSLQLSVFRVSGDDREKLRKDNAKRTFSVFIAEQEARRAFRRKKENADSMANESLKVVEAYIIKATEDLKAAIAADDNARIQEIIRVARPRIAQMNDPQLQQYRDAFNGLVTMFSVDVSQPAVAVTTTAPVTVTVAPAPAPAPVVEVAVAPAPVEAVAPAPAPVQPVVAAAPAPAPAVGGFDPHQYGDLTEFHEDDLAYVAQRLGAELDTLKRARRLQMLDKPNSQPA</sequence>
<keyword evidence="1" id="KW-1133">Transmembrane helix</keyword>
<dbReference type="EMBL" id="CP034337">
    <property type="protein sequence ID" value="AZL73253.1"/>
    <property type="molecule type" value="Genomic_DNA"/>
</dbReference>
<keyword evidence="1" id="KW-0472">Membrane</keyword>
<organism evidence="2 3">
    <name type="scientific">Pseudomonas oryziphila</name>
    <dbReference type="NCBI Taxonomy" id="2894079"/>
    <lineage>
        <taxon>Bacteria</taxon>
        <taxon>Pseudomonadati</taxon>
        <taxon>Pseudomonadota</taxon>
        <taxon>Gammaproteobacteria</taxon>
        <taxon>Pseudomonadales</taxon>
        <taxon>Pseudomonadaceae</taxon>
        <taxon>Pseudomonas</taxon>
    </lineage>
</organism>
<evidence type="ECO:0000256" key="1">
    <source>
        <dbReference type="SAM" id="Phobius"/>
    </source>
</evidence>
<keyword evidence="1" id="KW-0812">Transmembrane</keyword>
<feature type="transmembrane region" description="Helical" evidence="1">
    <location>
        <begin position="155"/>
        <end position="173"/>
    </location>
</feature>
<evidence type="ECO:0000313" key="2">
    <source>
        <dbReference type="EMBL" id="AZL73253.1"/>
    </source>
</evidence>
<feature type="transmembrane region" description="Helical" evidence="1">
    <location>
        <begin position="245"/>
        <end position="265"/>
    </location>
</feature>
<accession>A0ABN5TDZ9</accession>
<evidence type="ECO:0000313" key="3">
    <source>
        <dbReference type="Proteomes" id="UP000272622"/>
    </source>
</evidence>
<feature type="transmembrane region" description="Helical" evidence="1">
    <location>
        <begin position="329"/>
        <end position="351"/>
    </location>
</feature>
<protein>
    <submittedName>
        <fullName evidence="2">Uncharacterized protein</fullName>
    </submittedName>
</protein>
<proteinExistence type="predicted"/>
<reference evidence="2 3" key="1">
    <citation type="submission" date="2018-12" db="EMBL/GenBank/DDBJ databases">
        <authorList>
            <person name="Li S."/>
            <person name="Yang R."/>
            <person name="Chen G."/>
            <person name="Zou L."/>
            <person name="Zhang C."/>
            <person name="Chen Y."/>
            <person name="Liu Z."/>
            <person name="Li Y."/>
            <person name="Yan Y."/>
            <person name="Huang M."/>
            <person name="Chen T."/>
        </authorList>
    </citation>
    <scope>NUCLEOTIDE SEQUENCE [LARGE SCALE GENOMIC DNA]</scope>
    <source>
        <strain evidence="2 3">2014</strain>
    </source>
</reference>
<dbReference type="RefSeq" id="WP_125463406.1">
    <property type="nucleotide sequence ID" value="NZ_CP034337.1"/>
</dbReference>